<dbReference type="InterPro" id="IPR018152">
    <property type="entry name" value="SOD_Cu/Zn_BS"/>
</dbReference>
<evidence type="ECO:0000313" key="6">
    <source>
        <dbReference type="EMBL" id="SPJ32008.1"/>
    </source>
</evidence>
<dbReference type="GO" id="GO:0004784">
    <property type="term" value="F:superoxide dismutase activity"/>
    <property type="evidence" value="ECO:0007669"/>
    <property type="project" value="UniProtKB-EC"/>
</dbReference>
<organism evidence="6 7">
    <name type="scientific">Kushneria phyllosphaerae</name>
    <dbReference type="NCBI Taxonomy" id="2100822"/>
    <lineage>
        <taxon>Bacteria</taxon>
        <taxon>Pseudomonadati</taxon>
        <taxon>Pseudomonadota</taxon>
        <taxon>Gammaproteobacteria</taxon>
        <taxon>Oceanospirillales</taxon>
        <taxon>Halomonadaceae</taxon>
        <taxon>Kushneria</taxon>
    </lineage>
</organism>
<comment type="catalytic activity">
    <reaction evidence="2">
        <text>2 superoxide + 2 H(+) = H2O2 + O2</text>
        <dbReference type="Rhea" id="RHEA:20696"/>
        <dbReference type="ChEBI" id="CHEBI:15378"/>
        <dbReference type="ChEBI" id="CHEBI:15379"/>
        <dbReference type="ChEBI" id="CHEBI:16240"/>
        <dbReference type="ChEBI" id="CHEBI:18421"/>
        <dbReference type="EC" id="1.15.1.1"/>
    </reaction>
</comment>
<evidence type="ECO:0000259" key="5">
    <source>
        <dbReference type="Pfam" id="PF00080"/>
    </source>
</evidence>
<dbReference type="Proteomes" id="UP000244934">
    <property type="component" value="Unassembled WGS sequence"/>
</dbReference>
<dbReference type="NCBIfam" id="NF007628">
    <property type="entry name" value="PRK10290.1"/>
    <property type="match status" value="1"/>
</dbReference>
<feature type="chain" id="PRO_5015350770" description="Superoxide dismutase [Cu-Zn]" evidence="4">
    <location>
        <begin position="20"/>
        <end position="175"/>
    </location>
</feature>
<sequence>MKKLFLASALLAMTPLAMADTTVELHKANDKGVGESVGTVTFEDTDYGLLATPDIFGLPGFGMHGFHLHANPSCDPSTTDGKVTPAGAAGGHFDPEDTQTHAGPYAEDSHLGDMPLLVADNDGNIKTPVLAPRLKESDLAGHAVMIHEGGDNYSDSPKLGGGGARWACGVIKGAN</sequence>
<dbReference type="Gene3D" id="2.60.40.200">
    <property type="entry name" value="Superoxide dismutase, copper/zinc binding domain"/>
    <property type="match status" value="1"/>
</dbReference>
<keyword evidence="4" id="KW-0732">Signal</keyword>
<comment type="similarity">
    <text evidence="1 2">Belongs to the Cu-Zn superoxide dismutase family.</text>
</comment>
<dbReference type="AlphaFoldDB" id="A0A2R8CGI2"/>
<keyword evidence="2 6" id="KW-0560">Oxidoreductase</keyword>
<comment type="cofactor">
    <cofactor evidence="2">
        <name>Zn(2+)</name>
        <dbReference type="ChEBI" id="CHEBI:29105"/>
    </cofactor>
    <text evidence="2">Binds 1 zinc ion per subunit.</text>
</comment>
<comment type="function">
    <text evidence="2">Destroys radicals which are normally produced within the cells and which are toxic to biological systems.</text>
</comment>
<dbReference type="CDD" id="cd00305">
    <property type="entry name" value="Cu-Zn_Superoxide_Dismutase"/>
    <property type="match status" value="1"/>
</dbReference>
<name>A0A2R8CGI2_9GAMM</name>
<reference evidence="7" key="1">
    <citation type="submission" date="2018-03" db="EMBL/GenBank/DDBJ databases">
        <authorList>
            <person name="Navarro De La Torre S."/>
        </authorList>
    </citation>
    <scope>NUCLEOTIDE SEQUENCE [LARGE SCALE GENOMIC DNA]</scope>
    <source>
        <strain evidence="7">EAod3</strain>
    </source>
</reference>
<dbReference type="InterPro" id="IPR001424">
    <property type="entry name" value="SOD_Cu_Zn_dom"/>
</dbReference>
<protein>
    <recommendedName>
        <fullName evidence="2">Superoxide dismutase [Cu-Zn]</fullName>
        <ecNumber evidence="2">1.15.1.1</ecNumber>
    </recommendedName>
</protein>
<dbReference type="Pfam" id="PF00080">
    <property type="entry name" value="Sod_Cu"/>
    <property type="match status" value="1"/>
</dbReference>
<dbReference type="EMBL" id="ONZI01000001">
    <property type="protein sequence ID" value="SPJ32008.1"/>
    <property type="molecule type" value="Genomic_DNA"/>
</dbReference>
<feature type="domain" description="Superoxide dismutase copper/zinc binding" evidence="5">
    <location>
        <begin position="38"/>
        <end position="171"/>
    </location>
</feature>
<accession>A0A2R8CGI2</accession>
<dbReference type="OrthoDB" id="5431326at2"/>
<evidence type="ECO:0000313" key="7">
    <source>
        <dbReference type="Proteomes" id="UP000244934"/>
    </source>
</evidence>
<keyword evidence="2" id="KW-0186">Copper</keyword>
<dbReference type="PANTHER" id="PTHR10003">
    <property type="entry name" value="SUPEROXIDE DISMUTASE CU-ZN -RELATED"/>
    <property type="match status" value="1"/>
</dbReference>
<comment type="cofactor">
    <cofactor evidence="2">
        <name>Cu cation</name>
        <dbReference type="ChEBI" id="CHEBI:23378"/>
    </cofactor>
    <text evidence="2">Binds 1 copper ion per subunit.</text>
</comment>
<feature type="region of interest" description="Disordered" evidence="3">
    <location>
        <begin position="74"/>
        <end position="114"/>
    </location>
</feature>
<keyword evidence="7" id="KW-1185">Reference proteome</keyword>
<dbReference type="EC" id="1.15.1.1" evidence="2"/>
<dbReference type="InterPro" id="IPR036423">
    <property type="entry name" value="SOD-like_Cu/Zn_dom_sf"/>
</dbReference>
<dbReference type="InterPro" id="IPR024134">
    <property type="entry name" value="SOD_Cu/Zn_/chaperone"/>
</dbReference>
<dbReference type="PROSITE" id="PS00332">
    <property type="entry name" value="SOD_CU_ZN_2"/>
    <property type="match status" value="1"/>
</dbReference>
<proteinExistence type="inferred from homology"/>
<dbReference type="PROSITE" id="PS00087">
    <property type="entry name" value="SOD_CU_ZN_1"/>
    <property type="match status" value="1"/>
</dbReference>
<keyword evidence="2" id="KW-0479">Metal-binding</keyword>
<evidence type="ECO:0000256" key="1">
    <source>
        <dbReference type="ARBA" id="ARBA00010457"/>
    </source>
</evidence>
<gene>
    <name evidence="6" type="primary">sodC1</name>
    <name evidence="6" type="ORF">KSP9073_00007</name>
</gene>
<keyword evidence="2" id="KW-0862">Zinc</keyword>
<feature type="signal peptide" evidence="4">
    <location>
        <begin position="1"/>
        <end position="19"/>
    </location>
</feature>
<dbReference type="GO" id="GO:0005507">
    <property type="term" value="F:copper ion binding"/>
    <property type="evidence" value="ECO:0007669"/>
    <property type="project" value="InterPro"/>
</dbReference>
<dbReference type="SUPFAM" id="SSF49329">
    <property type="entry name" value="Cu,Zn superoxide dismutase-like"/>
    <property type="match status" value="1"/>
</dbReference>
<evidence type="ECO:0000256" key="4">
    <source>
        <dbReference type="SAM" id="SignalP"/>
    </source>
</evidence>
<evidence type="ECO:0000256" key="2">
    <source>
        <dbReference type="RuleBase" id="RU000393"/>
    </source>
</evidence>
<dbReference type="RefSeq" id="WP_108840924.1">
    <property type="nucleotide sequence ID" value="NZ_ONZI01000001.1"/>
</dbReference>
<evidence type="ECO:0000256" key="3">
    <source>
        <dbReference type="SAM" id="MobiDB-lite"/>
    </source>
</evidence>